<dbReference type="PANTHER" id="PTHR35457:SF1">
    <property type="entry name" value="HEME A SYNTHASE"/>
    <property type="match status" value="1"/>
</dbReference>
<dbReference type="InterPro" id="IPR050450">
    <property type="entry name" value="COX15/CtaA_HemeA_synthase"/>
</dbReference>
<dbReference type="GO" id="GO:0046872">
    <property type="term" value="F:metal ion binding"/>
    <property type="evidence" value="ECO:0007669"/>
    <property type="project" value="UniProtKB-KW"/>
</dbReference>
<accession>A0A919YAA7</accession>
<keyword evidence="5 12" id="KW-1133">Transmembrane helix</keyword>
<dbReference type="Pfam" id="PF02628">
    <property type="entry name" value="COX15-CtaA"/>
    <property type="match status" value="2"/>
</dbReference>
<dbReference type="GO" id="GO:0006784">
    <property type="term" value="P:heme A biosynthetic process"/>
    <property type="evidence" value="ECO:0007669"/>
    <property type="project" value="InterPro"/>
</dbReference>
<feature type="transmembrane region" description="Helical" evidence="12">
    <location>
        <begin position="162"/>
        <end position="181"/>
    </location>
</feature>
<protein>
    <submittedName>
        <fullName evidence="13">Heme A synthase</fullName>
    </submittedName>
</protein>
<keyword evidence="14" id="KW-1185">Reference proteome</keyword>
<keyword evidence="3 12" id="KW-0812">Transmembrane</keyword>
<feature type="transmembrane region" description="Helical" evidence="12">
    <location>
        <begin position="12"/>
        <end position="30"/>
    </location>
</feature>
<evidence type="ECO:0000256" key="11">
    <source>
        <dbReference type="ARBA" id="ARBA00023444"/>
    </source>
</evidence>
<evidence type="ECO:0000313" key="13">
    <source>
        <dbReference type="EMBL" id="GIO45290.1"/>
    </source>
</evidence>
<evidence type="ECO:0000256" key="1">
    <source>
        <dbReference type="ARBA" id="ARBA00004141"/>
    </source>
</evidence>
<keyword evidence="8" id="KW-0350">Heme biosynthesis</keyword>
<proteinExistence type="predicted"/>
<dbReference type="RefSeq" id="WP_306436658.1">
    <property type="nucleotide sequence ID" value="NZ_AP025343.1"/>
</dbReference>
<dbReference type="GO" id="GO:0016020">
    <property type="term" value="C:membrane"/>
    <property type="evidence" value="ECO:0007669"/>
    <property type="project" value="UniProtKB-SubCell"/>
</dbReference>
<evidence type="ECO:0000256" key="6">
    <source>
        <dbReference type="ARBA" id="ARBA00023002"/>
    </source>
</evidence>
<sequence length="306" mass="34534">MQLKSTRYRILAWASFIGMFIVLIAGAIVTQTDSGRGCGSDWPLCNGKFIPAYTLESMIEYSHRMITGVVGLLVTITFFCTWRYRKLYREAFAYASGTLIFTIIQALMGAAAVMWPQQPAVLALHFGISLLAVASSMLLVVWLHRSRKLTPPPVQSTPGLAVFAWFIWLFCYVVVYLGAYIRHLKVGGGCRGWPLCNGKIIPDFTKASEVVFAHRLAAIVLLILIFVWFIKMRRFESRSNIHVMSKAAAYTLFCVILQIVSGGWLTTTFQNANEFFFASLVHNTLVTILFSLLTDNAIRSWKHRRK</sequence>
<dbReference type="EMBL" id="BORT01000001">
    <property type="protein sequence ID" value="GIO45290.1"/>
    <property type="molecule type" value="Genomic_DNA"/>
</dbReference>
<dbReference type="InterPro" id="IPR003780">
    <property type="entry name" value="COX15/CtaA_fam"/>
</dbReference>
<evidence type="ECO:0000256" key="8">
    <source>
        <dbReference type="ARBA" id="ARBA00023133"/>
    </source>
</evidence>
<keyword evidence="6" id="KW-0560">Oxidoreductase</keyword>
<feature type="transmembrane region" description="Helical" evidence="12">
    <location>
        <begin position="275"/>
        <end position="298"/>
    </location>
</feature>
<name>A0A919YAA7_9BACL</name>
<comment type="pathway">
    <text evidence="11">Porphyrin-containing compound metabolism.</text>
</comment>
<evidence type="ECO:0000313" key="14">
    <source>
        <dbReference type="Proteomes" id="UP000682811"/>
    </source>
</evidence>
<evidence type="ECO:0000256" key="5">
    <source>
        <dbReference type="ARBA" id="ARBA00022989"/>
    </source>
</evidence>
<dbReference type="GO" id="GO:0016491">
    <property type="term" value="F:oxidoreductase activity"/>
    <property type="evidence" value="ECO:0007669"/>
    <property type="project" value="UniProtKB-KW"/>
</dbReference>
<feature type="transmembrane region" description="Helical" evidence="12">
    <location>
        <begin position="212"/>
        <end position="230"/>
    </location>
</feature>
<comment type="subcellular location">
    <subcellularLocation>
        <location evidence="1">Membrane</location>
        <topology evidence="1">Multi-pass membrane protein</topology>
    </subcellularLocation>
</comment>
<keyword evidence="10" id="KW-1015">Disulfide bond</keyword>
<keyword evidence="7" id="KW-0408">Iron</keyword>
<feature type="transmembrane region" description="Helical" evidence="12">
    <location>
        <begin position="121"/>
        <end position="142"/>
    </location>
</feature>
<feature type="transmembrane region" description="Helical" evidence="12">
    <location>
        <begin position="91"/>
        <end position="115"/>
    </location>
</feature>
<feature type="transmembrane region" description="Helical" evidence="12">
    <location>
        <begin position="250"/>
        <end position="269"/>
    </location>
</feature>
<dbReference type="AlphaFoldDB" id="A0A919YAA7"/>
<keyword evidence="2" id="KW-1003">Cell membrane</keyword>
<keyword evidence="4" id="KW-0479">Metal-binding</keyword>
<evidence type="ECO:0000256" key="2">
    <source>
        <dbReference type="ARBA" id="ARBA00022475"/>
    </source>
</evidence>
<comment type="caution">
    <text evidence="13">The sequence shown here is derived from an EMBL/GenBank/DDBJ whole genome shotgun (WGS) entry which is preliminary data.</text>
</comment>
<gene>
    <name evidence="13" type="primary">ctaA_1</name>
    <name evidence="13" type="ORF">J34TS1_00550</name>
</gene>
<evidence type="ECO:0000256" key="3">
    <source>
        <dbReference type="ARBA" id="ARBA00022692"/>
    </source>
</evidence>
<evidence type="ECO:0000256" key="10">
    <source>
        <dbReference type="ARBA" id="ARBA00023157"/>
    </source>
</evidence>
<evidence type="ECO:0000256" key="9">
    <source>
        <dbReference type="ARBA" id="ARBA00023136"/>
    </source>
</evidence>
<dbReference type="Proteomes" id="UP000682811">
    <property type="component" value="Unassembled WGS sequence"/>
</dbReference>
<evidence type="ECO:0000256" key="4">
    <source>
        <dbReference type="ARBA" id="ARBA00022723"/>
    </source>
</evidence>
<reference evidence="13 14" key="1">
    <citation type="submission" date="2021-03" db="EMBL/GenBank/DDBJ databases">
        <title>Antimicrobial resistance genes in bacteria isolated from Japanese honey, and their potential for conferring macrolide and lincosamide resistance in the American foulbrood pathogen Paenibacillus larvae.</title>
        <authorList>
            <person name="Okamoto M."/>
            <person name="Kumagai M."/>
            <person name="Kanamori H."/>
            <person name="Takamatsu D."/>
        </authorList>
    </citation>
    <scope>NUCLEOTIDE SEQUENCE [LARGE SCALE GENOMIC DNA]</scope>
    <source>
        <strain evidence="13 14">J34TS1</strain>
    </source>
</reference>
<dbReference type="PANTHER" id="PTHR35457">
    <property type="entry name" value="HEME A SYNTHASE"/>
    <property type="match status" value="1"/>
</dbReference>
<evidence type="ECO:0000256" key="7">
    <source>
        <dbReference type="ARBA" id="ARBA00023004"/>
    </source>
</evidence>
<organism evidence="13 14">
    <name type="scientific">Paenibacillus azoreducens</name>
    <dbReference type="NCBI Taxonomy" id="116718"/>
    <lineage>
        <taxon>Bacteria</taxon>
        <taxon>Bacillati</taxon>
        <taxon>Bacillota</taxon>
        <taxon>Bacilli</taxon>
        <taxon>Bacillales</taxon>
        <taxon>Paenibacillaceae</taxon>
        <taxon>Paenibacillus</taxon>
    </lineage>
</organism>
<feature type="transmembrane region" description="Helical" evidence="12">
    <location>
        <begin position="65"/>
        <end position="84"/>
    </location>
</feature>
<keyword evidence="9 12" id="KW-0472">Membrane</keyword>
<evidence type="ECO:0000256" key="12">
    <source>
        <dbReference type="SAM" id="Phobius"/>
    </source>
</evidence>